<reference evidence="1" key="1">
    <citation type="submission" date="2023-02" db="EMBL/GenBank/DDBJ databases">
        <title>Genome of toxic invasive species Heracleum sosnowskyi carries increased number of genes despite the absence of recent whole-genome duplications.</title>
        <authorList>
            <person name="Schelkunov M."/>
            <person name="Shtratnikova V."/>
            <person name="Makarenko M."/>
            <person name="Klepikova A."/>
            <person name="Omelchenko D."/>
            <person name="Novikova G."/>
            <person name="Obukhova E."/>
            <person name="Bogdanov V."/>
            <person name="Penin A."/>
            <person name="Logacheva M."/>
        </authorList>
    </citation>
    <scope>NUCLEOTIDE SEQUENCE</scope>
    <source>
        <strain evidence="1">Hsosn_3</strain>
        <tissue evidence="1">Leaf</tissue>
    </source>
</reference>
<organism evidence="1 2">
    <name type="scientific">Heracleum sosnowskyi</name>
    <dbReference type="NCBI Taxonomy" id="360622"/>
    <lineage>
        <taxon>Eukaryota</taxon>
        <taxon>Viridiplantae</taxon>
        <taxon>Streptophyta</taxon>
        <taxon>Embryophyta</taxon>
        <taxon>Tracheophyta</taxon>
        <taxon>Spermatophyta</taxon>
        <taxon>Magnoliopsida</taxon>
        <taxon>eudicotyledons</taxon>
        <taxon>Gunneridae</taxon>
        <taxon>Pentapetalae</taxon>
        <taxon>asterids</taxon>
        <taxon>campanulids</taxon>
        <taxon>Apiales</taxon>
        <taxon>Apiaceae</taxon>
        <taxon>Apioideae</taxon>
        <taxon>apioid superclade</taxon>
        <taxon>Tordylieae</taxon>
        <taxon>Tordyliinae</taxon>
        <taxon>Heracleum</taxon>
    </lineage>
</organism>
<name>A0AAD8NES6_9APIA</name>
<accession>A0AAD8NES6</accession>
<gene>
    <name evidence="1" type="ORF">POM88_004863</name>
</gene>
<dbReference type="EMBL" id="JAUIZM010000001">
    <property type="protein sequence ID" value="KAK1405258.1"/>
    <property type="molecule type" value="Genomic_DNA"/>
</dbReference>
<proteinExistence type="predicted"/>
<keyword evidence="2" id="KW-1185">Reference proteome</keyword>
<comment type="caution">
    <text evidence="1">The sequence shown here is derived from an EMBL/GenBank/DDBJ whole genome shotgun (WGS) entry which is preliminary data.</text>
</comment>
<sequence length="150" mass="16958">MSGGYTSIADVRDYIVRSIDDILGSCDRLLQCVFGEHKVLDVTAEGARSIIYTRNNINRAVVLQITGDVWFPRDFHVRTAMNEAARMLPRTPFLSTLTSEIVAPPGVMIILNGNVEGFIFSDLFARRFSTDRLVFVVQDTERQHHEQQQA</sequence>
<protein>
    <submittedName>
        <fullName evidence="1">Uncharacterized protein</fullName>
    </submittedName>
</protein>
<dbReference type="AlphaFoldDB" id="A0AAD8NES6"/>
<reference evidence="1" key="2">
    <citation type="submission" date="2023-05" db="EMBL/GenBank/DDBJ databases">
        <authorList>
            <person name="Schelkunov M.I."/>
        </authorList>
    </citation>
    <scope>NUCLEOTIDE SEQUENCE</scope>
    <source>
        <strain evidence="1">Hsosn_3</strain>
        <tissue evidence="1">Leaf</tissue>
    </source>
</reference>
<dbReference type="Proteomes" id="UP001237642">
    <property type="component" value="Unassembled WGS sequence"/>
</dbReference>
<evidence type="ECO:0000313" key="2">
    <source>
        <dbReference type="Proteomes" id="UP001237642"/>
    </source>
</evidence>
<evidence type="ECO:0000313" key="1">
    <source>
        <dbReference type="EMBL" id="KAK1405258.1"/>
    </source>
</evidence>